<protein>
    <submittedName>
        <fullName evidence="1">Uncharacterized protein</fullName>
    </submittedName>
</protein>
<dbReference type="Proteomes" id="UP000765509">
    <property type="component" value="Unassembled WGS sequence"/>
</dbReference>
<dbReference type="AlphaFoldDB" id="A0A9Q3JNI1"/>
<dbReference type="EMBL" id="AVOT02077464">
    <property type="protein sequence ID" value="MBW0565453.1"/>
    <property type="molecule type" value="Genomic_DNA"/>
</dbReference>
<gene>
    <name evidence="1" type="ORF">O181_105168</name>
</gene>
<evidence type="ECO:0000313" key="2">
    <source>
        <dbReference type="Proteomes" id="UP000765509"/>
    </source>
</evidence>
<sequence>MLPFDAPFWRAPPDYHTDAGVIAANPHPFIHTPNGSYTGDFHTPGRPFTTSLPTGHLVGRVVSLTADAHRLARGNLRTIGVDLLQPHPH</sequence>
<name>A0A9Q3JNI1_9BASI</name>
<evidence type="ECO:0000313" key="1">
    <source>
        <dbReference type="EMBL" id="MBW0565453.1"/>
    </source>
</evidence>
<keyword evidence="2" id="KW-1185">Reference proteome</keyword>
<accession>A0A9Q3JNI1</accession>
<organism evidence="1 2">
    <name type="scientific">Austropuccinia psidii MF-1</name>
    <dbReference type="NCBI Taxonomy" id="1389203"/>
    <lineage>
        <taxon>Eukaryota</taxon>
        <taxon>Fungi</taxon>
        <taxon>Dikarya</taxon>
        <taxon>Basidiomycota</taxon>
        <taxon>Pucciniomycotina</taxon>
        <taxon>Pucciniomycetes</taxon>
        <taxon>Pucciniales</taxon>
        <taxon>Sphaerophragmiaceae</taxon>
        <taxon>Austropuccinia</taxon>
    </lineage>
</organism>
<proteinExistence type="predicted"/>
<reference evidence="1" key="1">
    <citation type="submission" date="2021-03" db="EMBL/GenBank/DDBJ databases">
        <title>Draft genome sequence of rust myrtle Austropuccinia psidii MF-1, a brazilian biotype.</title>
        <authorList>
            <person name="Quecine M.C."/>
            <person name="Pachon D.M.R."/>
            <person name="Bonatelli M.L."/>
            <person name="Correr F.H."/>
            <person name="Franceschini L.M."/>
            <person name="Leite T.F."/>
            <person name="Margarido G.R.A."/>
            <person name="Almeida C.A."/>
            <person name="Ferrarezi J.A."/>
            <person name="Labate C.A."/>
        </authorList>
    </citation>
    <scope>NUCLEOTIDE SEQUENCE</scope>
    <source>
        <strain evidence="1">MF-1</strain>
    </source>
</reference>
<comment type="caution">
    <text evidence="1">The sequence shown here is derived from an EMBL/GenBank/DDBJ whole genome shotgun (WGS) entry which is preliminary data.</text>
</comment>